<name>A0A3A6UBU4_9GAMM</name>
<feature type="chain" id="PRO_5017207590" evidence="5">
    <location>
        <begin position="25"/>
        <end position="1017"/>
    </location>
</feature>
<dbReference type="RefSeq" id="WP_121852022.1">
    <property type="nucleotide sequence ID" value="NZ_CP037952.1"/>
</dbReference>
<dbReference type="GO" id="GO:0005829">
    <property type="term" value="C:cytosol"/>
    <property type="evidence" value="ECO:0007669"/>
    <property type="project" value="TreeGrafter"/>
</dbReference>
<protein>
    <submittedName>
        <fullName evidence="7">Amidohydrolase</fullName>
    </submittedName>
</protein>
<dbReference type="SUPFAM" id="SSF51556">
    <property type="entry name" value="Metallo-dependent hydrolases"/>
    <property type="match status" value="1"/>
</dbReference>
<dbReference type="GO" id="GO:0008892">
    <property type="term" value="F:guanine deaminase activity"/>
    <property type="evidence" value="ECO:0007669"/>
    <property type="project" value="TreeGrafter"/>
</dbReference>
<evidence type="ECO:0000256" key="1">
    <source>
        <dbReference type="ARBA" id="ARBA00001947"/>
    </source>
</evidence>
<accession>A0A3A6UBU4</accession>
<comment type="cofactor">
    <cofactor evidence="1">
        <name>Zn(2+)</name>
        <dbReference type="ChEBI" id="CHEBI:29105"/>
    </cofactor>
</comment>
<evidence type="ECO:0000256" key="4">
    <source>
        <dbReference type="ARBA" id="ARBA00022833"/>
    </source>
</evidence>
<dbReference type="PANTHER" id="PTHR11271:SF6">
    <property type="entry name" value="GUANINE DEAMINASE"/>
    <property type="match status" value="1"/>
</dbReference>
<dbReference type="AlphaFoldDB" id="A0A3A6UBU4"/>
<dbReference type="GO" id="GO:0046098">
    <property type="term" value="P:guanine metabolic process"/>
    <property type="evidence" value="ECO:0007669"/>
    <property type="project" value="TreeGrafter"/>
</dbReference>
<proteinExistence type="predicted"/>
<dbReference type="GO" id="GO:0008270">
    <property type="term" value="F:zinc ion binding"/>
    <property type="evidence" value="ECO:0007669"/>
    <property type="project" value="TreeGrafter"/>
</dbReference>
<keyword evidence="5" id="KW-0732">Signal</keyword>
<dbReference type="PANTHER" id="PTHR11271">
    <property type="entry name" value="GUANINE DEAMINASE"/>
    <property type="match status" value="1"/>
</dbReference>
<dbReference type="InterPro" id="IPR051607">
    <property type="entry name" value="Metallo-dep_hydrolases"/>
</dbReference>
<dbReference type="Proteomes" id="UP000273022">
    <property type="component" value="Unassembled WGS sequence"/>
</dbReference>
<sequence length="1017" mass="113103">MINISKVIPSFTVAMLTISSSANASVPIVKPNKKITALTNANIVAAPGKHINNATLLIEDNRIKAIIKNNQIPDGAFSIDLSGYTIYPGFIDPFTQYSIKFDYPKLDKERPIYDISRIGGNAENGAIHSEKEWFNYIQADSNSSSNWISNGFTSVQTAKLDGIFRGRGTTVSLANKIPNNIIYQARSHRFMSLNKGSSQQDYPASLMGSLALIRQTISDANWYQKNKSKPGTNKHPNTIEFNSALENLTHLDKQQIIFDTKNLNNQLRAARIMSDFNLKPIQIGSGSEYSRINEIKALDYKIILPLKFPQAPDVSDIDKAREVSLQRLRHWERAPSNAAELEKADINFALTMNGIKSKDFWPRIRKAVKAGLSQDTALAALTTIPAEMSDIDEVAGKIEPGYMADFVVAKGNLFEDGKIFSVWLQGQEQIQQDRSLDTLVGDYQLAIQQLPFELQITQDNKLSATLNSGENQIELSKLKFANNKLSFTAKLEDAGYSGVNRFTLWLDGKELSGHMEDASGASIAVAGKKSVPAQSDSKQTPKATTDTQADVSFIGKLTHPNVGYGLSKQPTSEQIHIKNATIWTSEDQGVLQNSDILIADGKIKRIGKNLKTPSRYQVIDATGMHLTAGIIDEHSHIAINGGVNEGTYAVTSEVRVGDVVNPDDVSIYRALAGGVTSAQLLHGSANPIGGQAQYIKMKWGSNAEQLKFSKAPPSIKFALGENVKQNHWGDNFNRRFPRSRMGVDTLFRQTFDAAQDYENELERFDDLGRSSKRKQVAPRVDYRLEAINEVLNHKRDIHIHSYVASEILMFLKVANAYNFTVKAFTHVLEGYKVADELAKHGAGASTFSDWWAYKFEVYDAIPQNTCLMNQKGVITSINSDDYAMQRRLNQEAAKSMMYCDMSAADALKMITINPAIQLGVSNYVGSIKEGKMADIVLWDNNPLSIYAKADKVWIEGTPYFDRQLDKKMQQDVAQERQALIQKILNSDVKARSGEKPLSLIEPQWQCDTVFHAWHQAH</sequence>
<feature type="domain" description="Amidohydrolase-related" evidence="6">
    <location>
        <begin position="869"/>
        <end position="950"/>
    </location>
</feature>
<dbReference type="InterPro" id="IPR032466">
    <property type="entry name" value="Metal_Hydrolase"/>
</dbReference>
<evidence type="ECO:0000256" key="3">
    <source>
        <dbReference type="ARBA" id="ARBA00022801"/>
    </source>
</evidence>
<dbReference type="Pfam" id="PF01979">
    <property type="entry name" value="Amidohydro_1"/>
    <property type="match status" value="2"/>
</dbReference>
<keyword evidence="3 7" id="KW-0378">Hydrolase</keyword>
<feature type="signal peptide" evidence="5">
    <location>
        <begin position="1"/>
        <end position="24"/>
    </location>
</feature>
<organism evidence="7 8">
    <name type="scientific">Parashewanella spongiae</name>
    <dbReference type="NCBI Taxonomy" id="342950"/>
    <lineage>
        <taxon>Bacteria</taxon>
        <taxon>Pseudomonadati</taxon>
        <taxon>Pseudomonadota</taxon>
        <taxon>Gammaproteobacteria</taxon>
        <taxon>Alteromonadales</taxon>
        <taxon>Shewanellaceae</taxon>
        <taxon>Parashewanella</taxon>
    </lineage>
</organism>
<evidence type="ECO:0000259" key="6">
    <source>
        <dbReference type="Pfam" id="PF01979"/>
    </source>
</evidence>
<reference evidence="7 8" key="1">
    <citation type="submission" date="2018-09" db="EMBL/GenBank/DDBJ databases">
        <title>Phylogeny of the Shewanellaceae, and recommendation for two new genera, Pseudoshewanella and Parashewanella.</title>
        <authorList>
            <person name="Wang G."/>
        </authorList>
    </citation>
    <scope>NUCLEOTIDE SEQUENCE [LARGE SCALE GENOMIC DNA]</scope>
    <source>
        <strain evidence="7 8">KCTC 22492</strain>
    </source>
</reference>
<keyword evidence="2" id="KW-0479">Metal-binding</keyword>
<dbReference type="InterPro" id="IPR011059">
    <property type="entry name" value="Metal-dep_hydrolase_composite"/>
</dbReference>
<evidence type="ECO:0000256" key="5">
    <source>
        <dbReference type="SAM" id="SignalP"/>
    </source>
</evidence>
<dbReference type="Gene3D" id="3.20.20.140">
    <property type="entry name" value="Metal-dependent hydrolases"/>
    <property type="match status" value="2"/>
</dbReference>
<evidence type="ECO:0000313" key="7">
    <source>
        <dbReference type="EMBL" id="RJY19076.1"/>
    </source>
</evidence>
<dbReference type="EMBL" id="QYYH01000008">
    <property type="protein sequence ID" value="RJY19076.1"/>
    <property type="molecule type" value="Genomic_DNA"/>
</dbReference>
<gene>
    <name evidence="7" type="ORF">D5R81_02195</name>
</gene>
<keyword evidence="4" id="KW-0862">Zinc</keyword>
<dbReference type="CDD" id="cd01309">
    <property type="entry name" value="Met_dep_hydrolase_C"/>
    <property type="match status" value="1"/>
</dbReference>
<evidence type="ECO:0000256" key="2">
    <source>
        <dbReference type="ARBA" id="ARBA00022723"/>
    </source>
</evidence>
<keyword evidence="8" id="KW-1185">Reference proteome</keyword>
<evidence type="ECO:0000313" key="8">
    <source>
        <dbReference type="Proteomes" id="UP000273022"/>
    </source>
</evidence>
<comment type="caution">
    <text evidence="7">The sequence shown here is derived from an EMBL/GenBank/DDBJ whole genome shotgun (WGS) entry which is preliminary data.</text>
</comment>
<dbReference type="OrthoDB" id="9766983at2"/>
<dbReference type="InterPro" id="IPR006680">
    <property type="entry name" value="Amidohydro-rel"/>
</dbReference>
<dbReference type="SUPFAM" id="SSF51338">
    <property type="entry name" value="Composite domain of metallo-dependent hydrolases"/>
    <property type="match status" value="2"/>
</dbReference>
<feature type="domain" description="Amidohydrolase-related" evidence="6">
    <location>
        <begin position="338"/>
        <end position="425"/>
    </location>
</feature>